<accession>A0A6J4GYW5</accession>
<dbReference type="AlphaFoldDB" id="A0A6J4GYW5"/>
<organism evidence="1">
    <name type="scientific">uncultured Adhaeribacter sp</name>
    <dbReference type="NCBI Taxonomy" id="448109"/>
    <lineage>
        <taxon>Bacteria</taxon>
        <taxon>Pseudomonadati</taxon>
        <taxon>Bacteroidota</taxon>
        <taxon>Cytophagia</taxon>
        <taxon>Cytophagales</taxon>
        <taxon>Hymenobacteraceae</taxon>
        <taxon>Adhaeribacter</taxon>
        <taxon>environmental samples</taxon>
    </lineage>
</organism>
<reference evidence="1" key="1">
    <citation type="submission" date="2020-02" db="EMBL/GenBank/DDBJ databases">
        <authorList>
            <person name="Meier V. D."/>
        </authorList>
    </citation>
    <scope>NUCLEOTIDE SEQUENCE</scope>
    <source>
        <strain evidence="1">AVDCRST_MAG95</strain>
    </source>
</reference>
<evidence type="ECO:0000313" key="1">
    <source>
        <dbReference type="EMBL" id="CAA9209644.1"/>
    </source>
</evidence>
<gene>
    <name evidence="1" type="ORF">AVDCRST_MAG95-33</name>
</gene>
<sequence>MAVKQQDKIEKNKGSKECREGLIICLKSAYNILGKIPQCLLLQP</sequence>
<dbReference type="EMBL" id="CADCTJ010000006">
    <property type="protein sequence ID" value="CAA9209644.1"/>
    <property type="molecule type" value="Genomic_DNA"/>
</dbReference>
<proteinExistence type="predicted"/>
<protein>
    <submittedName>
        <fullName evidence="1">Uncharacterized protein</fullName>
    </submittedName>
</protein>
<name>A0A6J4GYW5_9BACT</name>